<dbReference type="FunFam" id="3.30.300.30:FF:000033">
    <property type="entry name" value="Nonribosomal siderophore peptide synthase SidC"/>
    <property type="match status" value="1"/>
</dbReference>
<dbReference type="FunFam" id="3.30.300.30:FF:000015">
    <property type="entry name" value="Nonribosomal peptide synthase SidD"/>
    <property type="match status" value="2"/>
</dbReference>
<dbReference type="InterPro" id="IPR036736">
    <property type="entry name" value="ACP-like_sf"/>
</dbReference>
<dbReference type="GO" id="GO:0043041">
    <property type="term" value="P:amino acid activation for nonribosomal peptide biosynthetic process"/>
    <property type="evidence" value="ECO:0007669"/>
    <property type="project" value="TreeGrafter"/>
</dbReference>
<keyword evidence="10" id="KW-1185">Reference proteome</keyword>
<dbReference type="GO" id="GO:0031177">
    <property type="term" value="F:phosphopantetheine binding"/>
    <property type="evidence" value="ECO:0007669"/>
    <property type="project" value="InterPro"/>
</dbReference>
<dbReference type="SUPFAM" id="SSF47336">
    <property type="entry name" value="ACP-like"/>
    <property type="match status" value="5"/>
</dbReference>
<dbReference type="CDD" id="cd19542">
    <property type="entry name" value="CT_NRPS-like"/>
    <property type="match status" value="2"/>
</dbReference>
<dbReference type="InterPro" id="IPR010071">
    <property type="entry name" value="AA_adenyl_dom"/>
</dbReference>
<evidence type="ECO:0000256" key="1">
    <source>
        <dbReference type="ARBA" id="ARBA00004924"/>
    </source>
</evidence>
<dbReference type="InterPro" id="IPR020806">
    <property type="entry name" value="PKS_PP-bd"/>
</dbReference>
<dbReference type="GO" id="GO:0010106">
    <property type="term" value="P:cellular response to iron ion starvation"/>
    <property type="evidence" value="ECO:0007669"/>
    <property type="project" value="UniProtKB-ARBA"/>
</dbReference>
<dbReference type="InterPro" id="IPR045851">
    <property type="entry name" value="AMP-bd_C_sf"/>
</dbReference>
<comment type="similarity">
    <text evidence="7">Belongs to the NRP synthetase family.</text>
</comment>
<name>A0AAD4NS96_9PLEO</name>
<dbReference type="Gene3D" id="1.10.1200.10">
    <property type="entry name" value="ACP-like"/>
    <property type="match status" value="5"/>
</dbReference>
<evidence type="ECO:0000313" key="9">
    <source>
        <dbReference type="EMBL" id="KAG9191905.1"/>
    </source>
</evidence>
<dbReference type="InterPro" id="IPR020845">
    <property type="entry name" value="AMP-binding_CS"/>
</dbReference>
<feature type="domain" description="Carrier" evidence="8">
    <location>
        <begin position="4828"/>
        <end position="4904"/>
    </location>
</feature>
<evidence type="ECO:0000313" key="10">
    <source>
        <dbReference type="Proteomes" id="UP001199106"/>
    </source>
</evidence>
<evidence type="ECO:0000256" key="7">
    <source>
        <dbReference type="ARBA" id="ARBA00029454"/>
    </source>
</evidence>
<evidence type="ECO:0000256" key="4">
    <source>
        <dbReference type="ARBA" id="ARBA00022553"/>
    </source>
</evidence>
<dbReference type="InterPro" id="IPR023213">
    <property type="entry name" value="CAT-like_dom_sf"/>
</dbReference>
<proteinExistence type="inferred from homology"/>
<dbReference type="PROSITE" id="PS00455">
    <property type="entry name" value="AMP_BINDING"/>
    <property type="match status" value="1"/>
</dbReference>
<dbReference type="SUPFAM" id="SSF56801">
    <property type="entry name" value="Acetyl-CoA synthetase-like"/>
    <property type="match status" value="4"/>
</dbReference>
<dbReference type="Pfam" id="PF00668">
    <property type="entry name" value="Condensation"/>
    <property type="match status" value="6"/>
</dbReference>
<sequence>MIQENGTNRGLSVLNERPSTLSGPDLLHELVRPFDHDATAIDFLEHGSKRRKFSYRNLHLLSDVLAGRIIERLAKLESVSPIIPVFLPQSPELYIVLLAVLKAGKAFCPLNLDTPTERLKFILDDISPDLFITSSTLDERISTAVDIEVVFVDKELCDPEDRPIIEIPRPNTKDLAYVLYTSGSTGKPKAVSVSHYAVTQSLLAHDRHIPGFARFLQFAAPTFDVSIFEIFFPWFRGQTLVGSTRAQMLDDLPGTINRLDIDAAELTPTVVSNLLHGRSSVPGLRLLLTIGEMLTQHVIVEYGGDNTKESILWAMYGPTEASIHCTLQPQFSTCAPVSTIGRPLDTVSAFIIAPPTGDPTSVGIEILRTGEVGELAVGGPQVAEEYLNRPDLTSASFVEHQEYGRLYRTGDRARINHHGVLECLGRVVAGQVKLRGQRVELGEIEQAIMRMPGCRIATAMVVQESLVAFCAASSREVTHADVLDTCSHWLPAFMVPSDVCFVDTMPQLPSGKIDRDSLAREYLRRINSNRTPSPIAKHPSDPVSRTVLSIVSHHISPDSALDLDLAFARMDSLQSIRIASALRREGFELGAMRVMSAQTLEDLIAICRESTTPTSLYAQHGPTRDSPTSFMHMEIPQLERWRNDIAHVMPCTPLQEAMLAETMSRPTAYCNWIEVELSIPRTYEDIKGAIHFLASETEVLRTGFYAQSQHSGTFSQIVWKELLASQIQEVDNFSMVYALQSEENFLRPFHVQIMTISERPRLLFRIHHALYDGWSFDLILQDLDRRLRREETASRPQFREVVQYLLRVKPEDQHLSRNYWNSLLSGYLPVSLPNYHGRLVSKQVTRRFTGLSAIDRFQLSERAREMAINPQVYFQAATAYVLGLYSGTTDVVFGNVTSGRTIPVGGVEDIIGPCIATVPFRIELNNAHSTHDLLRLTQAVNRESLKHTITPLREMARASNIPPGTRLFDVLFVWQQSMTSDSNSTLSGRVIDSADDLEFRLTFEFEPREDDISFRATYDASTFPEQQIQCLLRQIDEVVGLLLASTDYDIDKMKWCFTTPSLSIANPVPLQRPIERGPAHAVEQWASTDPGRPAVKFARIIRNGIEVERIASYGMLNSRANQFARVLAAHGVGHDQLVCIMMEKSIDLYVCILAVLKLGCGYLPLVPDTPIERVETILNDARVKVCVADSSTSPHIQKSLRVGLVDFNATQLSEYSDQNLNVPYKGQHLAYAVFTSGSTGTPKGVLVTQDNLMSNLQHLSTIYPTPANSCLLQSCSQAFDVSVFEICFSWYVGICLCTAKKDDLFHDFEAAINRLGATHLSLTPTVAALVDPENVPRVEFLVTAGEPLTEHVRRRWAGKGLYQGYGPSETTNICTVRAAVTPDDLINNIGRPFTNTSVFVLDPESEAILPRGAVGELCFGGYQVFRGYLNRPELNAAKIINHPVYGRLYRSGDMGILLPDGSILSKGRSDDQVKIRGQRVELGEITSVMLDHRSVQDCVTLLLPRPNNAQTLVTFWVPSTAASDYFRLLEPAEFESPKLDLFDLLSRRLPPYMVPTYLIPISCLPMTMQAKIDKGLLKSLFWNLAEDQLERSMQSTDSDEEPEISSSWEKDVAQALAWTLGISSKELRRTTSFFSMGLDSVSAIRFCNRLRKLDLGDFTISTVLKNSSIARLASAHDLRSRPPIRETTKPSTINLENFLRPEEVSRITARCDGNESQVVRILPCTPLQEAMLSSGQSFAGSAYCNTMIFDVKGDISRLQNCWASMVQRHEILRTCFVASEDPSFAFTQVVLRDAGLSWHIHGFADELPSYMDSVISDLLQAEKPPVYFGLARDGLSTKLIFSCHHALYDGIAISTLLEEIQDLYLGYELPPAASYDVYLKHMLHQDHAEGDQYWVALLQGLEPTFFPTLTGNNSRAFGKPAVSSRRLQIPLDNIRGACQNISVSLLAVVQAAWAKLLHFYTGENDICFGNVVSGRSIARDDLERIVAPCFNTLPVRVDFDFRRSNDALMRLTHALSIDSLAHQLTPLRRIQNMPRSSLNSSIWILEQDLGDVDLPVICEIVPGPAANTLELVLHYHTSLLSEAEASLVMETYDACLSSLITSPNATSIDMTNLPAHLRAESNIDYERFETGTDLLHSGFELMAALHPERVALDFLLPDGGKTTWSFKTLNENANIIAHMLIGQGIGPEDIVPIHIPKNPQFYASILGVLKAGGAFAPVHPSLPEARRKVMLQELKPKLVLCSDDSMLPKDLTGAVVVNVQVIPLTLRTNPVVPSLRDSNLAYCLFTSGSTGVPKAVSMEHRAPIQTILSSKSRVPWSSSSRLLQYAAVTFDMCYYDCFLAWTLGFTLCSAEQNDLLNDLPKVINSLQVELLDLTPSIATSLKRLTIPSVKWLYCIGEAMSPAVAKEWGGACANSYGPTEAAFCTTISPVSSETNTSVIGKPFPTTSFAVFSSQGDSHLPVLSTGELYIGGAQLARGYFGKPDLTGERFVTHCGQRYYRSGDMVRMLSDGNFQFLGRTDDQVKIRGLRVELGEINHVIQDDHPDIAFVTTQILKKDQTGKEQLVSFLVSHGKIEKKRITELQRELKKTASDRLPSYMVPQFFIFVDDIPRSMAGKIDKKALVNIFRNREGADILTNGFRDELHHQWTETETKVRHSFARLSNTSQNQIGPRTSIYQLGLDSISAVQVAAALRKQGCRVNATDVLKHNTCVDLAEFVDHASPSDVSTDPSFDFDAFERKHRTQVLSENNISDSDVLALRPCTPLQNGMVSQFLAKEGAVYMNSVRLRIKSDVDIDRLKRVWMTTMKRHSVLRTGFAHVRDPLHPFAMIEYTTQSVDLPWTVTSNTTPESINQWVQQLQYAFLRNLHSLPWALRIVEDENHFALDLAILHALFDAQSLHSIFNEVAAAYLDYPLPSPRSIDTTISRILQISGANDTDREKFWTGLGKAATTCRFPNLAPLRHSPSSPLVYTRQSAQPLHILEAGCRNAEITMQTAGVASWLSLLSAYTGESSVTCGVVLSGRIFEGAEDAVFPCINTVPVACTVSNDKVAFLKKIMELNTEIRQYQFTPLQEIQRLMGFPNEALFDTIFAYQKLPGRTEASTLWNVVHERAAIEYPVSIELEPVDGHLEYRLTFLPHVIPEEQANLILEQIDHLMESYTSTSSAIETRCTEQLYSITPAKESELPSDARLLHELVEHTAIKYPKRIALEFVSADDKGQRVVEQWTYAELDAEGNRIGRLLTSYGVQSGSLIGVCFDKCPEASFAMLGILKAGCGFVAIDPGAPVARQTYIVEDSRAQAVVSLSSQATKFEGTVSVPVLKLDEINWRSLSGSALSHNDETNPQDRSYCLYTSGTTGTPKGCELTHENAVQALLAFERLFAGHWDASSRWLQFASFHFDVSILEQYWSWSVGICVVSAPRDLIFEDLAKSISDLKVTHIDLTPSLAQILHPDEVPSLCKGVFITGGESLKQEILDVWGPKGVIYNGYGPTEATIGCTMYPRVPANGKPSNIGPQFDNVGSLILHPGSDVPVLRGGVGELCISGKLVGKGYLNRSELTAERFPYLERFSERVYRTGDLVRLLYNGTFDFLGRADDQVKLRGQRLEVAEINSVIKQSNKTFSDVATLVLKHPKQQKEQLVAFLVCGKLSKAQIQVRLDRVEGMTSAKEACYERLPPYMVPTHFVPLTTMPLNINNKADGKKLKELYEALSSHDLQVLSATTNDRDEAWSKYDEQLRHILSQTLGASEQSIGKDTSLFELGMDSISVIGVSRRLKQAGFATASASLVLRCPTIRRLAKVLNAENSVDQNHGSFLAAQQAIHAVQHRYRHSVAQSLLIESSSIDIITPCTPLQQGMIARSLESNNGLYFNTFQFKLHDSVNEQKLQAAWESVHASTPILRTVFANTEEGHVQAVLRGIPFIGITQTSAKDQHLAEHREWLRHTWSELNRLQLRRLFEVHLITTPTQKLLLVHIFHALYDGNSIGLIFEAVWNSYNGKDAKSVAPAFHTALAYGPLNVADGARKFWQDHLTKRSPPLSIASSESAKTTVVVTRTLHALADFDSVRRRLNVTAQAVAQACWLFVLQEHVRGPVTTGIIVSGRSIDLEGADRIIGPMFNTIPYQHCAQHSESWTSIIKRVHGFNVEAHPYQHTALRDVMKWCKRAPNEPLFDNLFAYQVAQGGEEWARNEFWEILDGDAVADYPLALEVEQKTSDVFKLVLVTQGRVLDGTLANRLLDRFEVALRQALQDPSSIPKSNADVNVATGDGTILETEVVRNAGDTTSFEWTIEAVKMKEEIANLSGLDLEGISEATSIFELGLDSIDAIKLSSKLKKRGVNIPVSGIMRGLTISKMVQHISVRETPGRESSQWDLGPYKQSMRRYLEDHSFNGADIEEVLPLTPLQEGMVVEMIASKYTRYYNYDVLRIHPGVDVEKLRDAWIAVITASPILRTGFVEVDDPEIDGAFAQIVHRKCHDFWSYLKLKDAPDFPSMFNELRHDAVRSSLSTPAFRLRFIDTPDQSYLVLSVGHALYDGWSLSLLHADVHRAYRNQFSPRPGYECSLADIIATSGSASAGFWQDYLSDTERNIFPRRSDIPSESGSHIHRHEKISAVKVDDLQTFAKRSSVSLQTIGQSVFASASAFYTQSLDVTFGSVLSGRDDDERYQLLFPTMNTVAIRAILHGSGTDMLHYVQENFTNIKQWQHYPLRKALSAAGVDGRLFESLFIFQKSLEQEQYEEEKLYTSIEGHSATEYPVCVEMEVVDGNLVWRCAVKDEVLDREGSKQLLDRMEDVLEYLMNRPEAPVIETTAKGTSVCGLPAFTKEPSRTISSLMTINEKDARDPPSTETARKIRKTLASVSKTSEDGITNDMTLFHLGLDSISAIKVSSLLRKQSIVLTVGEMLRAGTIENMARLLDERIAQTPEHDTDPYEIIQETTGGLDRAEIMNRAGVDNATVTDILPVTAGQLYMLSMWLNSKGSNFYAEFAYEIHGVMEFSDLENSWQALVTTTPVLRTFFTSTCDERTPYVAIVLKDAKGSVTYVTGDEHDNFGKHVQDIAVTQPWVHLFASQTENGWALKLKIHHALYDGVSLPLMMEQFQAICNGTTAPLLDDTFAHVVASGYAASAMREKKAFWAKYLANVSQSRLVQPSKSPERRTEIFVPALLSTSNLEATVRQHGVSAQSIFLAAYAKIYAMDSASRNDEHVVIGVYLANRSLPIHGIAFAVVPTVNLLPLRVKMPLDRNLVELAGDIQRDLQDISNSANASASLLEINEWTGVKVDTFVNFLSLPDTQVMEGGTHTTEGITIKPTQHWQESVSRVSTVKDRGFEVPAELLNERVNGAYLHAVDVEATIRNGALDVGIFVPTEMMSLGDGDELVRELKKQLEEL</sequence>
<accession>A0AAD4NS96</accession>
<dbReference type="GO" id="GO:0016874">
    <property type="term" value="F:ligase activity"/>
    <property type="evidence" value="ECO:0007669"/>
    <property type="project" value="UniProtKB-KW"/>
</dbReference>
<dbReference type="Proteomes" id="UP001199106">
    <property type="component" value="Unassembled WGS sequence"/>
</dbReference>
<comment type="similarity">
    <text evidence="2">Belongs to the ATP-dependent AMP-binding enzyme family.</text>
</comment>
<dbReference type="FunFam" id="3.40.50.12780:FF:000024">
    <property type="entry name" value="Nonribosomal siderophore peptide synthase SidC"/>
    <property type="match status" value="2"/>
</dbReference>
<dbReference type="PANTHER" id="PTHR45527">
    <property type="entry name" value="NONRIBOSOMAL PEPTIDE SYNTHETASE"/>
    <property type="match status" value="1"/>
</dbReference>
<evidence type="ECO:0000259" key="8">
    <source>
        <dbReference type="PROSITE" id="PS50075"/>
    </source>
</evidence>
<dbReference type="Gene3D" id="3.30.559.30">
    <property type="entry name" value="Nonribosomal peptide synthetase, condensation domain"/>
    <property type="match status" value="6"/>
</dbReference>
<feature type="domain" description="Carrier" evidence="8">
    <location>
        <begin position="2643"/>
        <end position="2719"/>
    </location>
</feature>
<reference evidence="9" key="1">
    <citation type="submission" date="2021-07" db="EMBL/GenBank/DDBJ databases">
        <title>Genome Resource of American Ginseng Black Spot Pathogen Alternaria panax.</title>
        <authorList>
            <person name="Qiu C."/>
            <person name="Wang W."/>
            <person name="Liu Z."/>
        </authorList>
    </citation>
    <scope>NUCLEOTIDE SEQUENCE</scope>
    <source>
        <strain evidence="9">BNCC115425</strain>
    </source>
</reference>
<dbReference type="Gene3D" id="3.40.50.12780">
    <property type="entry name" value="N-terminal domain of ligase-like"/>
    <property type="match status" value="4"/>
</dbReference>
<dbReference type="InterPro" id="IPR042099">
    <property type="entry name" value="ANL_N_sf"/>
</dbReference>
<dbReference type="SMART" id="SM01294">
    <property type="entry name" value="PKS_PP_betabranch"/>
    <property type="match status" value="1"/>
</dbReference>
<protein>
    <recommendedName>
        <fullName evidence="8">Carrier domain-containing protein</fullName>
    </recommendedName>
</protein>
<dbReference type="PANTHER" id="PTHR45527:SF1">
    <property type="entry name" value="FATTY ACID SYNTHASE"/>
    <property type="match status" value="1"/>
</dbReference>
<dbReference type="InterPro" id="IPR000873">
    <property type="entry name" value="AMP-dep_synth/lig_dom"/>
</dbReference>
<dbReference type="InterPro" id="IPR001242">
    <property type="entry name" value="Condensation_dom"/>
</dbReference>
<dbReference type="NCBIfam" id="NF003417">
    <property type="entry name" value="PRK04813.1"/>
    <property type="match status" value="4"/>
</dbReference>
<dbReference type="PROSITE" id="PS00012">
    <property type="entry name" value="PHOSPHOPANTETHEINE"/>
    <property type="match status" value="4"/>
</dbReference>
<feature type="domain" description="Carrier" evidence="8">
    <location>
        <begin position="4273"/>
        <end position="4349"/>
    </location>
</feature>
<dbReference type="InterPro" id="IPR006162">
    <property type="entry name" value="Ppantetheine_attach_site"/>
</dbReference>
<keyword evidence="6" id="KW-0677">Repeat</keyword>
<dbReference type="SMART" id="SM00823">
    <property type="entry name" value="PKS_PP"/>
    <property type="match status" value="5"/>
</dbReference>
<feature type="domain" description="Carrier" evidence="8">
    <location>
        <begin position="3719"/>
        <end position="3796"/>
    </location>
</feature>
<keyword evidence="4" id="KW-0597">Phosphoprotein</keyword>
<dbReference type="InterPro" id="IPR009081">
    <property type="entry name" value="PP-bd_ACP"/>
</dbReference>
<dbReference type="Pfam" id="PF00501">
    <property type="entry name" value="AMP-binding"/>
    <property type="match status" value="4"/>
</dbReference>
<dbReference type="FunFam" id="3.30.559.30:FF:000030">
    <property type="entry name" value="Hydroxamate-type ferrichrome siderophore peptide synthetase"/>
    <property type="match status" value="1"/>
</dbReference>
<feature type="domain" description="Carrier" evidence="8">
    <location>
        <begin position="1603"/>
        <end position="1680"/>
    </location>
</feature>
<keyword evidence="5" id="KW-0436">Ligase</keyword>
<dbReference type="GO" id="GO:0005737">
    <property type="term" value="C:cytoplasm"/>
    <property type="evidence" value="ECO:0007669"/>
    <property type="project" value="TreeGrafter"/>
</dbReference>
<evidence type="ECO:0000256" key="5">
    <source>
        <dbReference type="ARBA" id="ARBA00022598"/>
    </source>
</evidence>
<keyword evidence="3" id="KW-0596">Phosphopantetheine</keyword>
<comment type="pathway">
    <text evidence="1">Siderophore biosynthesis.</text>
</comment>
<evidence type="ECO:0000256" key="6">
    <source>
        <dbReference type="ARBA" id="ARBA00022737"/>
    </source>
</evidence>
<dbReference type="PROSITE" id="PS50075">
    <property type="entry name" value="CARRIER"/>
    <property type="match status" value="5"/>
</dbReference>
<dbReference type="Gene3D" id="3.30.559.10">
    <property type="entry name" value="Chloramphenicol acetyltransferase-like domain"/>
    <property type="match status" value="6"/>
</dbReference>
<gene>
    <name evidence="9" type="ORF">G6011_10639</name>
</gene>
<organism evidence="9 10">
    <name type="scientific">Alternaria panax</name>
    <dbReference type="NCBI Taxonomy" id="48097"/>
    <lineage>
        <taxon>Eukaryota</taxon>
        <taxon>Fungi</taxon>
        <taxon>Dikarya</taxon>
        <taxon>Ascomycota</taxon>
        <taxon>Pezizomycotina</taxon>
        <taxon>Dothideomycetes</taxon>
        <taxon>Pleosporomycetidae</taxon>
        <taxon>Pleosporales</taxon>
        <taxon>Pleosporineae</taxon>
        <taxon>Pleosporaceae</taxon>
        <taxon>Alternaria</taxon>
        <taxon>Alternaria sect. Panax</taxon>
    </lineage>
</organism>
<dbReference type="FunFam" id="3.40.50.980:FF:000001">
    <property type="entry name" value="Non-ribosomal peptide synthetase"/>
    <property type="match status" value="1"/>
</dbReference>
<dbReference type="Gene3D" id="3.30.300.30">
    <property type="match status" value="4"/>
</dbReference>
<comment type="caution">
    <text evidence="9">The sequence shown here is derived from an EMBL/GenBank/DDBJ whole genome shotgun (WGS) entry which is preliminary data.</text>
</comment>
<dbReference type="EMBL" id="JAANER010000003">
    <property type="protein sequence ID" value="KAG9191905.1"/>
    <property type="molecule type" value="Genomic_DNA"/>
</dbReference>
<dbReference type="CDD" id="cd05918">
    <property type="entry name" value="A_NRPS_SidN3_like"/>
    <property type="match status" value="3"/>
</dbReference>
<dbReference type="NCBIfam" id="TIGR01733">
    <property type="entry name" value="AA-adenyl-dom"/>
    <property type="match status" value="3"/>
</dbReference>
<dbReference type="GO" id="GO:0031169">
    <property type="term" value="P:ferrichrome biosynthetic process"/>
    <property type="evidence" value="ECO:0007669"/>
    <property type="project" value="UniProtKB-ARBA"/>
</dbReference>
<dbReference type="SUPFAM" id="SSF52777">
    <property type="entry name" value="CoA-dependent acyltransferases"/>
    <property type="match status" value="12"/>
</dbReference>
<evidence type="ECO:0000256" key="2">
    <source>
        <dbReference type="ARBA" id="ARBA00006432"/>
    </source>
</evidence>
<evidence type="ECO:0000256" key="3">
    <source>
        <dbReference type="ARBA" id="ARBA00022450"/>
    </source>
</evidence>
<dbReference type="Pfam" id="PF00550">
    <property type="entry name" value="PP-binding"/>
    <property type="match status" value="5"/>
</dbReference>